<name>A0A832TG32_9EURY</name>
<comment type="cofactor">
    <cofactor evidence="6">
        <name>[4Fe-4S] cluster</name>
        <dbReference type="ChEBI" id="CHEBI:49883"/>
    </cofactor>
    <text evidence="6">Binds 1 [4Fe-4S] cluster. The cluster is coordinated with 3 cysteines and an exchangeable S-adenosyl-L-methionine.</text>
</comment>
<feature type="binding site" evidence="6">
    <location>
        <position position="58"/>
    </location>
    <ligand>
        <name>[4Fe-4S] cluster</name>
        <dbReference type="ChEBI" id="CHEBI:49883"/>
        <note>4Fe-4S-S-AdoMet</note>
    </ligand>
</feature>
<feature type="binding site" evidence="6">
    <location>
        <position position="54"/>
    </location>
    <ligand>
        <name>[4Fe-4S] cluster</name>
        <dbReference type="ChEBI" id="CHEBI:49883"/>
        <note>4Fe-4S-S-AdoMet</note>
    </ligand>
</feature>
<evidence type="ECO:0000313" key="9">
    <source>
        <dbReference type="Proteomes" id="UP000619545"/>
    </source>
</evidence>
<keyword evidence="2 6" id="KW-0949">S-adenosyl-L-methionine</keyword>
<dbReference type="GeneID" id="1477128"/>
<evidence type="ECO:0000256" key="2">
    <source>
        <dbReference type="ARBA" id="ARBA00022691"/>
    </source>
</evidence>
<dbReference type="InterPro" id="IPR034457">
    <property type="entry name" value="Organic_radical-activating"/>
</dbReference>
<evidence type="ECO:0000256" key="5">
    <source>
        <dbReference type="ARBA" id="ARBA00023014"/>
    </source>
</evidence>
<proteinExistence type="predicted"/>
<comment type="caution">
    <text evidence="8">The sequence shown here is derived from an EMBL/GenBank/DDBJ whole genome shotgun (WGS) entry which is preliminary data.</text>
</comment>
<evidence type="ECO:0000256" key="3">
    <source>
        <dbReference type="ARBA" id="ARBA00022723"/>
    </source>
</evidence>
<dbReference type="CDD" id="cd01335">
    <property type="entry name" value="Radical_SAM"/>
    <property type="match status" value="1"/>
</dbReference>
<keyword evidence="3 6" id="KW-0479">Metal-binding</keyword>
<dbReference type="RefSeq" id="WP_148679673.1">
    <property type="nucleotide sequence ID" value="NZ_DUJS01000001.1"/>
</dbReference>
<keyword evidence="4 6" id="KW-0408">Iron</keyword>
<dbReference type="PANTHER" id="PTHR30352">
    <property type="entry name" value="PYRUVATE FORMATE-LYASE-ACTIVATING ENZYME"/>
    <property type="match status" value="1"/>
</dbReference>
<dbReference type="PIRSF" id="PIRSF004869">
    <property type="entry name" value="PflX_prd"/>
    <property type="match status" value="1"/>
</dbReference>
<dbReference type="PROSITE" id="PS51918">
    <property type="entry name" value="RADICAL_SAM"/>
    <property type="match status" value="1"/>
</dbReference>
<evidence type="ECO:0000256" key="4">
    <source>
        <dbReference type="ARBA" id="ARBA00023004"/>
    </source>
</evidence>
<evidence type="ECO:0000256" key="6">
    <source>
        <dbReference type="PIRSR" id="PIRSR004869-50"/>
    </source>
</evidence>
<keyword evidence="5 6" id="KW-0411">Iron-sulfur</keyword>
<protein>
    <submittedName>
        <fullName evidence="8">Radical SAM protein</fullName>
    </submittedName>
</protein>
<evidence type="ECO:0000313" key="8">
    <source>
        <dbReference type="EMBL" id="HII69658.1"/>
    </source>
</evidence>
<sequence>MTCRMAELGYEKAERCEVGEKPACKVGLRDGKRLIHDAHLSRPEHYYSVYQSCCNWECLFCHSWRFTQRPVGTWWSPEDFVRHALEYRETVTVWEPRSRATSFHATDLCLGCGRCVTLGERPEWCPGELDPDQVVPSPQGWGPARNIVAFTGGDIACRPEFYVESIRGLKSETDDLWVLLETNGFGLVRENVEELVAAGLDAVWLDVKAWKEDVHRKLTGATNRYTLKAIELLVEHDVVLEVCTLYIPGYVEADQILRIAKYVADIDRNIPFTILAYFPEYKLSVRPPKRSELETAERLAREVAGLKNVKIGNEGVALPG</sequence>
<feature type="binding site" evidence="6">
    <location>
        <position position="61"/>
    </location>
    <ligand>
        <name>[4Fe-4S] cluster</name>
        <dbReference type="ChEBI" id="CHEBI:49883"/>
        <note>4Fe-4S-S-AdoMet</note>
    </ligand>
</feature>
<evidence type="ECO:0000256" key="1">
    <source>
        <dbReference type="ARBA" id="ARBA00022485"/>
    </source>
</evidence>
<feature type="domain" description="Radical SAM core" evidence="7">
    <location>
        <begin position="39"/>
        <end position="314"/>
    </location>
</feature>
<dbReference type="Gene3D" id="3.20.20.70">
    <property type="entry name" value="Aldolase class I"/>
    <property type="match status" value="1"/>
</dbReference>
<keyword evidence="1" id="KW-0004">4Fe-4S</keyword>
<dbReference type="Pfam" id="PF04055">
    <property type="entry name" value="Radical_SAM"/>
    <property type="match status" value="1"/>
</dbReference>
<reference evidence="8" key="1">
    <citation type="journal article" date="2020" name="bioRxiv">
        <title>A rank-normalized archaeal taxonomy based on genome phylogeny resolves widespread incomplete and uneven classifications.</title>
        <authorList>
            <person name="Rinke C."/>
            <person name="Chuvochina M."/>
            <person name="Mussig A.J."/>
            <person name="Chaumeil P.-A."/>
            <person name="Waite D.W."/>
            <person name="Whitman W.B."/>
            <person name="Parks D.H."/>
            <person name="Hugenholtz P."/>
        </authorList>
    </citation>
    <scope>NUCLEOTIDE SEQUENCE</scope>
    <source>
        <strain evidence="8">UBA8853</strain>
    </source>
</reference>
<dbReference type="InterPro" id="IPR016431">
    <property type="entry name" value="Pyrv-formate_lyase-activ_prd"/>
</dbReference>
<dbReference type="InterPro" id="IPR058240">
    <property type="entry name" value="rSAM_sf"/>
</dbReference>
<gene>
    <name evidence="8" type="ORF">HA336_00305</name>
</gene>
<dbReference type="Proteomes" id="UP000619545">
    <property type="component" value="Unassembled WGS sequence"/>
</dbReference>
<dbReference type="EMBL" id="DUJS01000001">
    <property type="protein sequence ID" value="HII69658.1"/>
    <property type="molecule type" value="Genomic_DNA"/>
</dbReference>
<dbReference type="PANTHER" id="PTHR30352:SF22">
    <property type="entry name" value="PYRUVATE FORMATE-LYASE ACTIVATING ENZYME HOMOLOG"/>
    <property type="match status" value="1"/>
</dbReference>
<evidence type="ECO:0000259" key="7">
    <source>
        <dbReference type="PROSITE" id="PS51918"/>
    </source>
</evidence>
<dbReference type="AlphaFoldDB" id="A0A832TG32"/>
<dbReference type="InterPro" id="IPR013785">
    <property type="entry name" value="Aldolase_TIM"/>
</dbReference>
<dbReference type="SUPFAM" id="SSF102114">
    <property type="entry name" value="Radical SAM enzymes"/>
    <property type="match status" value="1"/>
</dbReference>
<dbReference type="InterPro" id="IPR007197">
    <property type="entry name" value="rSAM"/>
</dbReference>
<dbReference type="GO" id="GO:0046872">
    <property type="term" value="F:metal ion binding"/>
    <property type="evidence" value="ECO:0007669"/>
    <property type="project" value="UniProtKB-KW"/>
</dbReference>
<accession>A0A832TG32</accession>
<organism evidence="8 9">
    <name type="scientific">Methanopyrus kandleri</name>
    <dbReference type="NCBI Taxonomy" id="2320"/>
    <lineage>
        <taxon>Archaea</taxon>
        <taxon>Methanobacteriati</taxon>
        <taxon>Methanobacteriota</taxon>
        <taxon>Methanomada group</taxon>
        <taxon>Methanopyri</taxon>
        <taxon>Methanopyrales</taxon>
        <taxon>Methanopyraceae</taxon>
        <taxon>Methanopyrus</taxon>
    </lineage>
</organism>
<dbReference type="GO" id="GO:0051539">
    <property type="term" value="F:4 iron, 4 sulfur cluster binding"/>
    <property type="evidence" value="ECO:0007669"/>
    <property type="project" value="UniProtKB-KW"/>
</dbReference>
<dbReference type="GO" id="GO:0003824">
    <property type="term" value="F:catalytic activity"/>
    <property type="evidence" value="ECO:0007669"/>
    <property type="project" value="InterPro"/>
</dbReference>